<keyword evidence="1" id="KW-0732">Signal</keyword>
<dbReference type="KEGG" id="tan:TA19825"/>
<dbReference type="VEuPathDB" id="PiroplasmaDB:TA19825"/>
<dbReference type="InParanoid" id="Q464U0"/>
<sequence length="223" mass="25391">MVLNNILKIILLLSSFIRTCDCSLIKTNHNLGLGLSRSALENLCKKLDDPKITKKCNIVSCIGANNWKQRFFIENNFGLDPSKSSTISGPLKSSKRDSNKKISGNDLWEHSVQDGYNLLLDSEIPNFENELKSTVNNNSIVNLSALSKCILIYLNEDNFDHNNGEITLNQNVKIFLQKLSKRLDLELGRNEKNVKDIYIVLPDFKSFQKKVINHVFTFKLDED</sequence>
<feature type="chain" id="PRO_5004232366" evidence="1">
    <location>
        <begin position="23"/>
        <end position="223"/>
    </location>
</feature>
<keyword evidence="3" id="KW-1185">Reference proteome</keyword>
<evidence type="ECO:0000313" key="2">
    <source>
        <dbReference type="EMBL" id="CAJ20064.1"/>
    </source>
</evidence>
<dbReference type="Proteomes" id="UP000001950">
    <property type="component" value="Chromosome 1"/>
</dbReference>
<dbReference type="eggNOG" id="ENOG502SHGT">
    <property type="taxonomic scope" value="Eukaryota"/>
</dbReference>
<feature type="signal peptide" evidence="1">
    <location>
        <begin position="1"/>
        <end position="22"/>
    </location>
</feature>
<dbReference type="EMBL" id="CR940347">
    <property type="protein sequence ID" value="CAJ20064.1"/>
    <property type="molecule type" value="Genomic_DNA"/>
</dbReference>
<name>Q464U0_THEAN</name>
<proteinExistence type="predicted"/>
<dbReference type="OrthoDB" id="361845at2759"/>
<dbReference type="AlphaFoldDB" id="Q464U0"/>
<accession>Q464U0</accession>
<organism evidence="2 3">
    <name type="scientific">Theileria annulata</name>
    <dbReference type="NCBI Taxonomy" id="5874"/>
    <lineage>
        <taxon>Eukaryota</taxon>
        <taxon>Sar</taxon>
        <taxon>Alveolata</taxon>
        <taxon>Apicomplexa</taxon>
        <taxon>Aconoidasida</taxon>
        <taxon>Piroplasmida</taxon>
        <taxon>Theileriidae</taxon>
        <taxon>Theileria</taxon>
    </lineage>
</organism>
<reference evidence="2 3" key="1">
    <citation type="journal article" date="2005" name="Science">
        <title>Genome of the host-cell transforming parasite Theileria annulata compared with T. parva.</title>
        <authorList>
            <person name="Pain A."/>
            <person name="Renauld H."/>
            <person name="Berriman M."/>
            <person name="Murphy L."/>
            <person name="Yeats C.A."/>
            <person name="Weir W."/>
            <person name="Kerhornou A."/>
            <person name="Aslett M."/>
            <person name="Bishop R."/>
            <person name="Bouchier C."/>
            <person name="Cochet M."/>
            <person name="Coulson R.M.R."/>
            <person name="Cronin A."/>
            <person name="de Villiers E.P."/>
            <person name="Fraser A."/>
            <person name="Fosker N."/>
            <person name="Gardner M."/>
            <person name="Goble A."/>
            <person name="Griffiths-Jones S."/>
            <person name="Harris D.E."/>
            <person name="Katzer F."/>
            <person name="Larke N."/>
            <person name="Lord A."/>
            <person name="Maser P."/>
            <person name="McKellar S."/>
            <person name="Mooney P."/>
            <person name="Morton F."/>
            <person name="Nene V."/>
            <person name="O'Neil S."/>
            <person name="Price C."/>
            <person name="Quail M.A."/>
            <person name="Rabbinowitsch E."/>
            <person name="Rawlings N.D."/>
            <person name="Rutter S."/>
            <person name="Saunders D."/>
            <person name="Seeger K."/>
            <person name="Shah T."/>
            <person name="Squares R."/>
            <person name="Squares S."/>
            <person name="Tivey A."/>
            <person name="Walker A.R."/>
            <person name="Woodward J."/>
            <person name="Dobbelaere D.A.E."/>
            <person name="Langsley G."/>
            <person name="Rajandream M.A."/>
            <person name="McKeever D."/>
            <person name="Shiels B."/>
            <person name="Tait A."/>
            <person name="Barrell B.G."/>
            <person name="Hall N."/>
        </authorList>
    </citation>
    <scope>NUCLEOTIDE SEQUENCE [LARGE SCALE GENOMIC DNA]</scope>
    <source>
        <strain evidence="3">Ankara</strain>
    </source>
</reference>
<gene>
    <name evidence="2" type="ORF">TA19825</name>
</gene>
<evidence type="ECO:0000313" key="3">
    <source>
        <dbReference type="Proteomes" id="UP000001950"/>
    </source>
</evidence>
<dbReference type="GeneID" id="3864371"/>
<dbReference type="OMA" id="CIGANNW"/>
<evidence type="ECO:0000256" key="1">
    <source>
        <dbReference type="SAM" id="SignalP"/>
    </source>
</evidence>
<protein>
    <submittedName>
        <fullName evidence="2">Uncharacterized protein</fullName>
    </submittedName>
</protein>
<dbReference type="RefSeq" id="XP_954656.1">
    <property type="nucleotide sequence ID" value="XM_949563.1"/>
</dbReference>